<accession>A0A5M3T292</accession>
<proteinExistence type="predicted"/>
<keyword evidence="2" id="KW-1185">Reference proteome</keyword>
<reference evidence="1 2" key="1">
    <citation type="journal article" date="2019" name="J Genomics">
        <title>The Draft Genome of a Hydrogen-producing Cyanobacterium, Arthrospira platensis NIES-46.</title>
        <authorList>
            <person name="Suzuki S."/>
            <person name="Yamaguchi H."/>
            <person name="Kawachi M."/>
        </authorList>
    </citation>
    <scope>NUCLEOTIDE SEQUENCE [LARGE SCALE GENOMIC DNA]</scope>
    <source>
        <strain evidence="1 2">NIES-46</strain>
    </source>
</reference>
<organism evidence="1 2">
    <name type="scientific">Limnospira platensis NIES-46</name>
    <dbReference type="NCBI Taxonomy" id="1236695"/>
    <lineage>
        <taxon>Bacteria</taxon>
        <taxon>Bacillati</taxon>
        <taxon>Cyanobacteriota</taxon>
        <taxon>Cyanophyceae</taxon>
        <taxon>Oscillatoriophycideae</taxon>
        <taxon>Oscillatoriales</taxon>
        <taxon>Sirenicapillariaceae</taxon>
        <taxon>Limnospira</taxon>
    </lineage>
</organism>
<protein>
    <submittedName>
        <fullName evidence="1">Uncharacterized protein</fullName>
    </submittedName>
</protein>
<dbReference type="RefSeq" id="WP_152088307.1">
    <property type="nucleotide sequence ID" value="NZ_BIMW01000001.1"/>
</dbReference>
<dbReference type="GeneID" id="301681009"/>
<name>A0A5M3T292_LIMPL</name>
<dbReference type="EMBL" id="BIMW01000001">
    <property type="protein sequence ID" value="GCE91991.1"/>
    <property type="molecule type" value="Genomic_DNA"/>
</dbReference>
<dbReference type="Proteomes" id="UP000326169">
    <property type="component" value="Unassembled WGS sequence"/>
</dbReference>
<evidence type="ECO:0000313" key="1">
    <source>
        <dbReference type="EMBL" id="GCE91991.1"/>
    </source>
</evidence>
<gene>
    <name evidence="1" type="ORF">NIES46_00250</name>
</gene>
<comment type="caution">
    <text evidence="1">The sequence shown here is derived from an EMBL/GenBank/DDBJ whole genome shotgun (WGS) entry which is preliminary data.</text>
</comment>
<evidence type="ECO:0000313" key="2">
    <source>
        <dbReference type="Proteomes" id="UP000326169"/>
    </source>
</evidence>
<sequence>MARRRPTPWETKKLPVPPDFVQLAKEWCEDESMLILTLVWEGYDRLRECDLLTICWEQDYEERERTITQRFVPRIRQCMTGWEPFDVEHGPYEFETRKAPPAQSPQYDIAFVMPGGDGRMMWPLEAKVLPSEGKLSEYINDINNEFLTCRYAPFSSQGGMLGYLFSTQTSKVCSNIEAKLSCSLYHHPHFLNRIHKISKHRRPVPTGKPYPANFLCHHLILQITTESL</sequence>